<reference evidence="1" key="1">
    <citation type="submission" date="2021-06" db="EMBL/GenBank/DDBJ databases">
        <authorList>
            <person name="Kallberg Y."/>
            <person name="Tangrot J."/>
            <person name="Rosling A."/>
        </authorList>
    </citation>
    <scope>NUCLEOTIDE SEQUENCE</scope>
    <source>
        <strain evidence="1">28 12/20/2015</strain>
    </source>
</reference>
<organism evidence="1 2">
    <name type="scientific">Cetraspora pellucida</name>
    <dbReference type="NCBI Taxonomy" id="1433469"/>
    <lineage>
        <taxon>Eukaryota</taxon>
        <taxon>Fungi</taxon>
        <taxon>Fungi incertae sedis</taxon>
        <taxon>Mucoromycota</taxon>
        <taxon>Glomeromycotina</taxon>
        <taxon>Glomeromycetes</taxon>
        <taxon>Diversisporales</taxon>
        <taxon>Gigasporaceae</taxon>
        <taxon>Cetraspora</taxon>
    </lineage>
</organism>
<dbReference type="Proteomes" id="UP000789366">
    <property type="component" value="Unassembled WGS sequence"/>
</dbReference>
<dbReference type="EMBL" id="CAJVPW010016581">
    <property type="protein sequence ID" value="CAG8671155.1"/>
    <property type="molecule type" value="Genomic_DNA"/>
</dbReference>
<sequence>MAPLPELISKLDKLSCQQLQHSQYQQYRIRRSTYQNCPELLKNISSIVLNFTYSLILKQYNLAKIKTYSIEKQDRTFKVYYSNNYKHAVDQTDITLVCSCNYTTQFSLPCRHIIAIHIANQKAISVNYIGKCWIVDLHNSTQFRQQITNDDFSATTIGLVSDTDFIPSANSTSTTNFTQTTDSVKTAESVSIASTIVFADSNNQEMSTKNTVELLKEIESIYDIEDPMLIKTKGRPSSTKRKRTGTEQAIKK</sequence>
<gene>
    <name evidence="1" type="ORF">SPELUC_LOCUS9671</name>
</gene>
<proteinExistence type="predicted"/>
<keyword evidence="2" id="KW-1185">Reference proteome</keyword>
<name>A0ACA9NRH3_9GLOM</name>
<accession>A0ACA9NRH3</accession>
<feature type="non-terminal residue" evidence="1">
    <location>
        <position position="252"/>
    </location>
</feature>
<comment type="caution">
    <text evidence="1">The sequence shown here is derived from an EMBL/GenBank/DDBJ whole genome shotgun (WGS) entry which is preliminary data.</text>
</comment>
<evidence type="ECO:0000313" key="2">
    <source>
        <dbReference type="Proteomes" id="UP000789366"/>
    </source>
</evidence>
<evidence type="ECO:0000313" key="1">
    <source>
        <dbReference type="EMBL" id="CAG8671155.1"/>
    </source>
</evidence>
<protein>
    <submittedName>
        <fullName evidence="1">9694_t:CDS:1</fullName>
    </submittedName>
</protein>